<evidence type="ECO:0000313" key="3">
    <source>
        <dbReference type="Proteomes" id="UP000250235"/>
    </source>
</evidence>
<keyword evidence="3" id="KW-1185">Reference proteome</keyword>
<evidence type="ECO:0000313" key="2">
    <source>
        <dbReference type="EMBL" id="KZV55500.1"/>
    </source>
</evidence>
<dbReference type="AlphaFoldDB" id="A0A2Z7D789"/>
<reference evidence="2 3" key="1">
    <citation type="journal article" date="2015" name="Proc. Natl. Acad. Sci. U.S.A.">
        <title>The resurrection genome of Boea hygrometrica: A blueprint for survival of dehydration.</title>
        <authorList>
            <person name="Xiao L."/>
            <person name="Yang G."/>
            <person name="Zhang L."/>
            <person name="Yang X."/>
            <person name="Zhao S."/>
            <person name="Ji Z."/>
            <person name="Zhou Q."/>
            <person name="Hu M."/>
            <person name="Wang Y."/>
            <person name="Chen M."/>
            <person name="Xu Y."/>
            <person name="Jin H."/>
            <person name="Xiao X."/>
            <person name="Hu G."/>
            <person name="Bao F."/>
            <person name="Hu Y."/>
            <person name="Wan P."/>
            <person name="Li L."/>
            <person name="Deng X."/>
            <person name="Kuang T."/>
            <person name="Xiang C."/>
            <person name="Zhu J.K."/>
            <person name="Oliver M.J."/>
            <person name="He Y."/>
        </authorList>
    </citation>
    <scope>NUCLEOTIDE SEQUENCE [LARGE SCALE GENOMIC DNA]</scope>
    <source>
        <strain evidence="3">cv. XS01</strain>
    </source>
</reference>
<proteinExistence type="predicted"/>
<dbReference type="Proteomes" id="UP000250235">
    <property type="component" value="Unassembled WGS sequence"/>
</dbReference>
<organism evidence="2 3">
    <name type="scientific">Dorcoceras hygrometricum</name>
    <dbReference type="NCBI Taxonomy" id="472368"/>
    <lineage>
        <taxon>Eukaryota</taxon>
        <taxon>Viridiplantae</taxon>
        <taxon>Streptophyta</taxon>
        <taxon>Embryophyta</taxon>
        <taxon>Tracheophyta</taxon>
        <taxon>Spermatophyta</taxon>
        <taxon>Magnoliopsida</taxon>
        <taxon>eudicotyledons</taxon>
        <taxon>Gunneridae</taxon>
        <taxon>Pentapetalae</taxon>
        <taxon>asterids</taxon>
        <taxon>lamiids</taxon>
        <taxon>Lamiales</taxon>
        <taxon>Gesneriaceae</taxon>
        <taxon>Didymocarpoideae</taxon>
        <taxon>Trichosporeae</taxon>
        <taxon>Loxocarpinae</taxon>
        <taxon>Dorcoceras</taxon>
    </lineage>
</organism>
<feature type="region of interest" description="Disordered" evidence="1">
    <location>
        <begin position="235"/>
        <end position="256"/>
    </location>
</feature>
<evidence type="ECO:0008006" key="4">
    <source>
        <dbReference type="Google" id="ProtNLM"/>
    </source>
</evidence>
<name>A0A2Z7D789_9LAMI</name>
<gene>
    <name evidence="2" type="ORF">F511_27233</name>
</gene>
<sequence>MASVFITNALQVNFESVLGISENDGMELEQFFDTALVQDNDITCVISGKYVAISEDRFAGVFNLPTDGLNDLSEVPNHLVLQARTVFSKSEKPVQYSCKKRLLKYEFQLLTDILAKSITVKAGSFDAVTHERFLMMTAIHFGVKINWSKILFEGDLAVTLGEAKTFPPLKIISEKTVNTYVTTNKTIDAPGESDEPHVDKVAVVKRKSVSKKKYASIDKKDADEEPVEVVEKAVSKKRTASTGDESAVTKKKRTTKKKAALSKANLELVSVATEAIPLQMVEPISVVNHPTRTGSDDDNVEKEPAVEEIIEEEQEASTADDTAEATGSDVVEPEVAEGIATGTDLAELVEPRSEDITVEISEESMSIEDLLLQISGDAMFPSILAAEPTKIKFGLGIQILGVTEMDQYKASLPQIAAAGKGKEPLVVDTIQGHPAQEIFSLICVDIKFLIQLREQVIEAVATFFNSFSIRRLPALGSLEAIAAKEEKVLNWGVTDSVQIALQRRVYIVAKYRELLLRKFLEARRHNFVSVLLRQVKEHKLEWTRPSNSLLFQGYNIDRGYFIQRNHRTIFSTCWIRTKMLVDGSLLIFEGVDYWRPIMRPVDSRNWELLPQRPYIDDLAPLCAFIEPVQDIDSRAPFSRIVRDLWAEVCKRSFDKPADALLGVYQQMYFEDSKTASLD</sequence>
<protein>
    <recommendedName>
        <fullName evidence="4">Splicing factor 3B subunit 1-like</fullName>
    </recommendedName>
</protein>
<dbReference type="EMBL" id="KQ988520">
    <property type="protein sequence ID" value="KZV55500.1"/>
    <property type="molecule type" value="Genomic_DNA"/>
</dbReference>
<accession>A0A2Z7D789</accession>
<evidence type="ECO:0000256" key="1">
    <source>
        <dbReference type="SAM" id="MobiDB-lite"/>
    </source>
</evidence>